<organism evidence="11 12">
    <name type="scientific">Acidilutibacter cellobiosedens</name>
    <dbReference type="NCBI Taxonomy" id="2507161"/>
    <lineage>
        <taxon>Bacteria</taxon>
        <taxon>Bacillati</taxon>
        <taxon>Bacillota</taxon>
        <taxon>Tissierellia</taxon>
        <taxon>Tissierellales</taxon>
        <taxon>Acidilutibacteraceae</taxon>
        <taxon>Acidilutibacter</taxon>
    </lineage>
</organism>
<comment type="function">
    <text evidence="7 9">Carrier of the growing fatty acid chain in fatty acid biosynthesis.</text>
</comment>
<evidence type="ECO:0000256" key="8">
    <source>
        <dbReference type="NCBIfam" id="TIGR00517"/>
    </source>
</evidence>
<comment type="pathway">
    <text evidence="7 9">Lipid metabolism; fatty acid biosynthesis.</text>
</comment>
<name>A0A410QC57_9FIRM</name>
<evidence type="ECO:0000256" key="2">
    <source>
        <dbReference type="ARBA" id="ARBA00022516"/>
    </source>
</evidence>
<evidence type="ECO:0000256" key="3">
    <source>
        <dbReference type="ARBA" id="ARBA00022553"/>
    </source>
</evidence>
<accession>A0A410QC57</accession>
<reference evidence="12" key="1">
    <citation type="submission" date="2019-01" db="EMBL/GenBank/DDBJ databases">
        <title>Draft genomes of a novel of Sporanaerobacter strains.</title>
        <authorList>
            <person name="Ma S."/>
        </authorList>
    </citation>
    <scope>NUCLEOTIDE SEQUENCE [LARGE SCALE GENOMIC DNA]</scope>
    <source>
        <strain evidence="12">NJN-17</strain>
    </source>
</reference>
<dbReference type="Proteomes" id="UP000287969">
    <property type="component" value="Chromosome"/>
</dbReference>
<keyword evidence="12" id="KW-1185">Reference proteome</keyword>
<dbReference type="PANTHER" id="PTHR20863:SF76">
    <property type="entry name" value="CARRIER DOMAIN-CONTAINING PROTEIN"/>
    <property type="match status" value="1"/>
</dbReference>
<evidence type="ECO:0000256" key="9">
    <source>
        <dbReference type="RuleBase" id="RU003545"/>
    </source>
</evidence>
<proteinExistence type="inferred from homology"/>
<evidence type="ECO:0000259" key="10">
    <source>
        <dbReference type="PROSITE" id="PS50075"/>
    </source>
</evidence>
<dbReference type="NCBIfam" id="NF002148">
    <property type="entry name" value="PRK00982.1-2"/>
    <property type="match status" value="1"/>
</dbReference>
<dbReference type="GO" id="GO:0005829">
    <property type="term" value="C:cytosol"/>
    <property type="evidence" value="ECO:0007669"/>
    <property type="project" value="TreeGrafter"/>
</dbReference>
<comment type="PTM">
    <text evidence="9">4'-phosphopantetheine is transferred from CoA to a specific serine of apo-ACP by acpS.</text>
</comment>
<comment type="subcellular location">
    <subcellularLocation>
        <location evidence="7">Cytoplasm</location>
    </subcellularLocation>
</comment>
<dbReference type="NCBIfam" id="TIGR00517">
    <property type="entry name" value="acyl_carrier"/>
    <property type="match status" value="1"/>
</dbReference>
<evidence type="ECO:0000256" key="4">
    <source>
        <dbReference type="ARBA" id="ARBA00022832"/>
    </source>
</evidence>
<keyword evidence="3 7" id="KW-0597">Phosphoprotein</keyword>
<keyword evidence="4 7" id="KW-0276">Fatty acid metabolism</keyword>
<dbReference type="GO" id="GO:0016020">
    <property type="term" value="C:membrane"/>
    <property type="evidence" value="ECO:0007669"/>
    <property type="project" value="GOC"/>
</dbReference>
<keyword evidence="2 7" id="KW-0444">Lipid biosynthesis</keyword>
<dbReference type="PROSITE" id="PS50075">
    <property type="entry name" value="CARRIER"/>
    <property type="match status" value="1"/>
</dbReference>
<dbReference type="EMBL" id="CP035282">
    <property type="protein sequence ID" value="QAT61575.1"/>
    <property type="molecule type" value="Genomic_DNA"/>
</dbReference>
<gene>
    <name evidence="7 11" type="primary">acpP</name>
    <name evidence="11" type="ORF">EQM13_08270</name>
</gene>
<dbReference type="AlphaFoldDB" id="A0A410QC57"/>
<protein>
    <recommendedName>
        <fullName evidence="7 8">Acyl carrier protein</fullName>
        <shortName evidence="7">ACP</shortName>
    </recommendedName>
</protein>
<dbReference type="GO" id="GO:0000035">
    <property type="term" value="F:acyl binding"/>
    <property type="evidence" value="ECO:0007669"/>
    <property type="project" value="TreeGrafter"/>
</dbReference>
<dbReference type="GO" id="GO:0000036">
    <property type="term" value="F:acyl carrier activity"/>
    <property type="evidence" value="ECO:0007669"/>
    <property type="project" value="UniProtKB-UniRule"/>
</dbReference>
<keyword evidence="5 7" id="KW-0443">Lipid metabolism</keyword>
<dbReference type="InterPro" id="IPR006162">
    <property type="entry name" value="Ppantetheine_attach_site"/>
</dbReference>
<dbReference type="Pfam" id="PF00550">
    <property type="entry name" value="PP-binding"/>
    <property type="match status" value="1"/>
</dbReference>
<dbReference type="OrthoDB" id="9804551at2"/>
<evidence type="ECO:0000256" key="7">
    <source>
        <dbReference type="HAMAP-Rule" id="MF_01217"/>
    </source>
</evidence>
<dbReference type="Gene3D" id="1.10.1200.10">
    <property type="entry name" value="ACP-like"/>
    <property type="match status" value="1"/>
</dbReference>
<dbReference type="PANTHER" id="PTHR20863">
    <property type="entry name" value="ACYL CARRIER PROTEIN"/>
    <property type="match status" value="1"/>
</dbReference>
<comment type="PTM">
    <text evidence="7">4'-phosphopantetheine is transferred from CoA to a specific serine of apo-ACP by AcpS. This modification is essential for activity because fatty acids are bound in thioester linkage to the sulfhydryl of the prosthetic group.</text>
</comment>
<comment type="similarity">
    <text evidence="7">Belongs to the acyl carrier protein (ACP) family.</text>
</comment>
<feature type="modified residue" description="O-(pantetheine 4'-phosphoryl)serine" evidence="7">
    <location>
        <position position="37"/>
    </location>
</feature>
<dbReference type="InterPro" id="IPR003231">
    <property type="entry name" value="ACP"/>
</dbReference>
<sequence>MFMVLEKLKKIISEQFDIDEENITMDSSFQDDLNADSLDLVELIMAIEDEFDLEVDDDEVDKIKTVGDAVEYIQKTTDLE</sequence>
<dbReference type="HAMAP" id="MF_01217">
    <property type="entry name" value="Acyl_carrier"/>
    <property type="match status" value="1"/>
</dbReference>
<dbReference type="KEGG" id="spoa:EQM13_08270"/>
<feature type="domain" description="Carrier" evidence="10">
    <location>
        <begin position="2"/>
        <end position="77"/>
    </location>
</feature>
<evidence type="ECO:0000256" key="5">
    <source>
        <dbReference type="ARBA" id="ARBA00023098"/>
    </source>
</evidence>
<keyword evidence="7" id="KW-0963">Cytoplasm</keyword>
<evidence type="ECO:0000313" key="11">
    <source>
        <dbReference type="EMBL" id="QAT61575.1"/>
    </source>
</evidence>
<dbReference type="NCBIfam" id="NF002150">
    <property type="entry name" value="PRK00982.1-4"/>
    <property type="match status" value="1"/>
</dbReference>
<evidence type="ECO:0000256" key="6">
    <source>
        <dbReference type="ARBA" id="ARBA00023160"/>
    </source>
</evidence>
<dbReference type="PROSITE" id="PS00012">
    <property type="entry name" value="PHOSPHOPANTETHEINE"/>
    <property type="match status" value="1"/>
</dbReference>
<dbReference type="UniPathway" id="UPA00094"/>
<keyword evidence="6 7" id="KW-0275">Fatty acid biosynthesis</keyword>
<evidence type="ECO:0000256" key="1">
    <source>
        <dbReference type="ARBA" id="ARBA00022450"/>
    </source>
</evidence>
<dbReference type="InterPro" id="IPR009081">
    <property type="entry name" value="PP-bd_ACP"/>
</dbReference>
<keyword evidence="1 7" id="KW-0596">Phosphopantetheine</keyword>
<evidence type="ECO:0000313" key="12">
    <source>
        <dbReference type="Proteomes" id="UP000287969"/>
    </source>
</evidence>
<dbReference type="InterPro" id="IPR036736">
    <property type="entry name" value="ACP-like_sf"/>
</dbReference>
<dbReference type="SUPFAM" id="SSF47336">
    <property type="entry name" value="ACP-like"/>
    <property type="match status" value="1"/>
</dbReference>
<dbReference type="GO" id="GO:0009245">
    <property type="term" value="P:lipid A biosynthetic process"/>
    <property type="evidence" value="ECO:0007669"/>
    <property type="project" value="TreeGrafter"/>
</dbReference>